<dbReference type="Pfam" id="PF00005">
    <property type="entry name" value="ABC_tran"/>
    <property type="match status" value="1"/>
</dbReference>
<dbReference type="SUPFAM" id="SSF52540">
    <property type="entry name" value="P-loop containing nucleoside triphosphate hydrolases"/>
    <property type="match status" value="1"/>
</dbReference>
<dbReference type="Proteomes" id="UP000245942">
    <property type="component" value="Unassembled WGS sequence"/>
</dbReference>
<dbReference type="GO" id="GO:0016020">
    <property type="term" value="C:membrane"/>
    <property type="evidence" value="ECO:0007669"/>
    <property type="project" value="UniProtKB-SubCell"/>
</dbReference>
<dbReference type="PROSITE" id="PS50893">
    <property type="entry name" value="ABC_TRANSPORTER_2"/>
    <property type="match status" value="1"/>
</dbReference>
<accession>A0A316TYP1</accession>
<feature type="transmembrane region" description="Helical" evidence="6">
    <location>
        <begin position="301"/>
        <end position="325"/>
    </location>
</feature>
<proteinExistence type="predicted"/>
<dbReference type="Pfam" id="PF19055">
    <property type="entry name" value="ABC2_membrane_7"/>
    <property type="match status" value="1"/>
</dbReference>
<name>A0A316TYP1_9BASI</name>
<comment type="subcellular location">
    <subcellularLocation>
        <location evidence="1">Membrane</location>
        <topology evidence="1">Multi-pass membrane protein</topology>
    </subcellularLocation>
</comment>
<dbReference type="InterPro" id="IPR013525">
    <property type="entry name" value="ABC2_TM"/>
</dbReference>
<dbReference type="InterPro" id="IPR027417">
    <property type="entry name" value="P-loop_NTPase"/>
</dbReference>
<evidence type="ECO:0000313" key="8">
    <source>
        <dbReference type="EMBL" id="PWN18170.1"/>
    </source>
</evidence>
<feature type="transmembrane region" description="Helical" evidence="6">
    <location>
        <begin position="379"/>
        <end position="405"/>
    </location>
</feature>
<reference evidence="8 9" key="1">
    <citation type="journal article" date="2018" name="Mol. Biol. Evol.">
        <title>Broad Genomic Sampling Reveals a Smut Pathogenic Ancestry of the Fungal Clade Ustilaginomycotina.</title>
        <authorList>
            <person name="Kijpornyongpan T."/>
            <person name="Mondo S.J."/>
            <person name="Barry K."/>
            <person name="Sandor L."/>
            <person name="Lee J."/>
            <person name="Lipzen A."/>
            <person name="Pangilinan J."/>
            <person name="LaButti K."/>
            <person name="Hainaut M."/>
            <person name="Henrissat B."/>
            <person name="Grigoriev I.V."/>
            <person name="Spatafora J.W."/>
            <person name="Aime M.C."/>
        </authorList>
    </citation>
    <scope>NUCLEOTIDE SEQUENCE [LARGE SCALE GENOMIC DNA]</scope>
    <source>
        <strain evidence="8 9">MCA 4718</strain>
    </source>
</reference>
<dbReference type="Pfam" id="PF01061">
    <property type="entry name" value="ABC2_membrane"/>
    <property type="match status" value="1"/>
</dbReference>
<dbReference type="EMBL" id="KZ819338">
    <property type="protein sequence ID" value="PWN18170.1"/>
    <property type="molecule type" value="Genomic_DNA"/>
</dbReference>
<dbReference type="OrthoDB" id="66620at2759"/>
<dbReference type="GeneID" id="37012480"/>
<sequence>MAILGASGAGKTTLLNVLSARLDSLGTLSGKVLFMGRPRDKTTWKRTVAFVEQDDIMLGYLTVEEQLLYSAKIRLPSKLYDNKTKLQRVEDTISMLRLEKCRDTRIGDAQTRGVSGGERKRTAIGVELVTNSQLLLLDEPTSGLDAFAAHSVIENVRNAARERDLACVMTIHQPSWALLNLFDVVQLLAQGKVYYDGTPEDTIAWFASIGYEVPKGANPVDYFITIAENPGKTEEGEKRIQDLIASWATRPQAQRASNASEDAVAKNHQDDSVNREWPAPWLAELRVLTVRNYLSVVRDLLPLYASIGQNIVLLIIIGFAFFRLGRSQSAVLARIGVLYYLAINTAFTVLFPVLTPLALQRALMKRERSSGAYRMSSFIVAKILVDVPSNVLRILPFFVILYWMIGLRANAAAYFLFIAINSMQVVMAVCMGLLIGCLSPTIEVGQIIAPLINVIFLLFGGNLLPAPPPWFIWLRYTSPITYVYAALSQNEYRGQTFDCDVKDAAQQCYTTGEQVLEQYNLQDFSIAANVGFVAALAVVCALLAYVALRVVARPRFRFI</sequence>
<keyword evidence="2" id="KW-0813">Transport</keyword>
<dbReference type="InterPro" id="IPR003439">
    <property type="entry name" value="ABC_transporter-like_ATP-bd"/>
</dbReference>
<evidence type="ECO:0000256" key="1">
    <source>
        <dbReference type="ARBA" id="ARBA00004141"/>
    </source>
</evidence>
<feature type="transmembrane region" description="Helical" evidence="6">
    <location>
        <begin position="411"/>
        <end position="435"/>
    </location>
</feature>
<feature type="transmembrane region" description="Helical" evidence="6">
    <location>
        <begin position="447"/>
        <end position="466"/>
    </location>
</feature>
<dbReference type="STRING" id="1684307.A0A316TYP1"/>
<protein>
    <recommendedName>
        <fullName evidence="7">ABC transporter domain-containing protein</fullName>
    </recommendedName>
</protein>
<dbReference type="GO" id="GO:0005524">
    <property type="term" value="F:ATP binding"/>
    <property type="evidence" value="ECO:0007669"/>
    <property type="project" value="InterPro"/>
</dbReference>
<dbReference type="InterPro" id="IPR050352">
    <property type="entry name" value="ABCG_transporters"/>
</dbReference>
<evidence type="ECO:0000256" key="5">
    <source>
        <dbReference type="ARBA" id="ARBA00023136"/>
    </source>
</evidence>
<keyword evidence="3 6" id="KW-0812">Transmembrane</keyword>
<dbReference type="GO" id="GO:0140359">
    <property type="term" value="F:ABC-type transporter activity"/>
    <property type="evidence" value="ECO:0007669"/>
    <property type="project" value="InterPro"/>
</dbReference>
<feature type="transmembrane region" description="Helical" evidence="6">
    <location>
        <begin position="337"/>
        <end position="359"/>
    </location>
</feature>
<gene>
    <name evidence="8" type="ORF">BCV69DRAFT_264045</name>
</gene>
<dbReference type="PANTHER" id="PTHR48041">
    <property type="entry name" value="ABC TRANSPORTER G FAMILY MEMBER 28"/>
    <property type="match status" value="1"/>
</dbReference>
<keyword evidence="4 6" id="KW-1133">Transmembrane helix</keyword>
<evidence type="ECO:0000313" key="9">
    <source>
        <dbReference type="Proteomes" id="UP000245942"/>
    </source>
</evidence>
<dbReference type="Gene3D" id="3.40.50.300">
    <property type="entry name" value="P-loop containing nucleotide triphosphate hydrolases"/>
    <property type="match status" value="1"/>
</dbReference>
<evidence type="ECO:0000256" key="2">
    <source>
        <dbReference type="ARBA" id="ARBA00022448"/>
    </source>
</evidence>
<feature type="transmembrane region" description="Helical" evidence="6">
    <location>
        <begin position="526"/>
        <end position="548"/>
    </location>
</feature>
<evidence type="ECO:0000256" key="3">
    <source>
        <dbReference type="ARBA" id="ARBA00022692"/>
    </source>
</evidence>
<dbReference type="PANTHER" id="PTHR48041:SF122">
    <property type="entry name" value="ABC TRANSPORTER DOMAIN-CONTAINING PROTEIN"/>
    <property type="match status" value="1"/>
</dbReference>
<evidence type="ECO:0000256" key="4">
    <source>
        <dbReference type="ARBA" id="ARBA00022989"/>
    </source>
</evidence>
<keyword evidence="5 6" id="KW-0472">Membrane</keyword>
<evidence type="ECO:0000256" key="6">
    <source>
        <dbReference type="SAM" id="Phobius"/>
    </source>
</evidence>
<dbReference type="RefSeq" id="XP_025345330.1">
    <property type="nucleotide sequence ID" value="XM_025490746.1"/>
</dbReference>
<keyword evidence="9" id="KW-1185">Reference proteome</keyword>
<dbReference type="InterPro" id="IPR043926">
    <property type="entry name" value="ABCG_dom"/>
</dbReference>
<feature type="domain" description="ABC transporter" evidence="7">
    <location>
        <begin position="1"/>
        <end position="215"/>
    </location>
</feature>
<dbReference type="GO" id="GO:0016887">
    <property type="term" value="F:ATP hydrolysis activity"/>
    <property type="evidence" value="ECO:0007669"/>
    <property type="project" value="InterPro"/>
</dbReference>
<organism evidence="8 9">
    <name type="scientific">Pseudomicrostroma glucosiphilum</name>
    <dbReference type="NCBI Taxonomy" id="1684307"/>
    <lineage>
        <taxon>Eukaryota</taxon>
        <taxon>Fungi</taxon>
        <taxon>Dikarya</taxon>
        <taxon>Basidiomycota</taxon>
        <taxon>Ustilaginomycotina</taxon>
        <taxon>Exobasidiomycetes</taxon>
        <taxon>Microstromatales</taxon>
        <taxon>Microstromatales incertae sedis</taxon>
        <taxon>Pseudomicrostroma</taxon>
    </lineage>
</organism>
<dbReference type="AlphaFoldDB" id="A0A316TYP1"/>
<evidence type="ECO:0000259" key="7">
    <source>
        <dbReference type="PROSITE" id="PS50893"/>
    </source>
</evidence>